<proteinExistence type="predicted"/>
<accession>A0ACC2LVD3</accession>
<protein>
    <submittedName>
        <fullName evidence="1">Uncharacterized protein</fullName>
    </submittedName>
</protein>
<keyword evidence="2" id="KW-1185">Reference proteome</keyword>
<comment type="caution">
    <text evidence="1">The sequence shown here is derived from an EMBL/GenBank/DDBJ whole genome shotgun (WGS) entry which is preliminary data.</text>
</comment>
<dbReference type="Proteomes" id="UP001234297">
    <property type="component" value="Chromosome 3"/>
</dbReference>
<name>A0ACC2LVD3_PERAE</name>
<evidence type="ECO:0000313" key="1">
    <source>
        <dbReference type="EMBL" id="KAJ8637328.1"/>
    </source>
</evidence>
<reference evidence="1 2" key="1">
    <citation type="journal article" date="2022" name="Hortic Res">
        <title>A haplotype resolved chromosomal level avocado genome allows analysis of novel avocado genes.</title>
        <authorList>
            <person name="Nath O."/>
            <person name="Fletcher S.J."/>
            <person name="Hayward A."/>
            <person name="Shaw L.M."/>
            <person name="Masouleh A.K."/>
            <person name="Furtado A."/>
            <person name="Henry R.J."/>
            <person name="Mitter N."/>
        </authorList>
    </citation>
    <scope>NUCLEOTIDE SEQUENCE [LARGE SCALE GENOMIC DNA]</scope>
    <source>
        <strain evidence="2">cv. Hass</strain>
    </source>
</reference>
<gene>
    <name evidence="1" type="ORF">MRB53_011595</name>
</gene>
<dbReference type="EMBL" id="CM056811">
    <property type="protein sequence ID" value="KAJ8637328.1"/>
    <property type="molecule type" value="Genomic_DNA"/>
</dbReference>
<evidence type="ECO:0000313" key="2">
    <source>
        <dbReference type="Proteomes" id="UP001234297"/>
    </source>
</evidence>
<sequence length="157" mass="17446">MGNCMVLLFSRPPEKIRVLIFNGGEEEFMASTTVEQITSGSYRGYTLVHPANPCLPLPPNGKLVPGQVYYLMPDLGPSYSPPVSPRMVGMDGSCSRIKVMVSKEQFKELMMKSGAKEFPSEEFAIRVLEVGEGCRSWKWQPSLATIPELRVCQDEPS</sequence>
<organism evidence="1 2">
    <name type="scientific">Persea americana</name>
    <name type="common">Avocado</name>
    <dbReference type="NCBI Taxonomy" id="3435"/>
    <lineage>
        <taxon>Eukaryota</taxon>
        <taxon>Viridiplantae</taxon>
        <taxon>Streptophyta</taxon>
        <taxon>Embryophyta</taxon>
        <taxon>Tracheophyta</taxon>
        <taxon>Spermatophyta</taxon>
        <taxon>Magnoliopsida</taxon>
        <taxon>Magnoliidae</taxon>
        <taxon>Laurales</taxon>
        <taxon>Lauraceae</taxon>
        <taxon>Persea</taxon>
    </lineage>
</organism>